<evidence type="ECO:0000313" key="3">
    <source>
        <dbReference type="Proteomes" id="UP000095454"/>
    </source>
</evidence>
<proteinExistence type="predicted"/>
<reference evidence="2 3" key="1">
    <citation type="submission" date="2015-09" db="EMBL/GenBank/DDBJ databases">
        <authorList>
            <consortium name="Pathogen Informatics"/>
        </authorList>
    </citation>
    <scope>NUCLEOTIDE SEQUENCE [LARGE SCALE GENOMIC DNA]</scope>
    <source>
        <strain evidence="2 3">2789STDY5834902</strain>
    </source>
</reference>
<evidence type="ECO:0000313" key="2">
    <source>
        <dbReference type="EMBL" id="CUO93064.1"/>
    </source>
</evidence>
<sequence>MVRSDMLPQPDRGLGLDRPQTEAFHRRVQEEDSRSPQRRKAQARGHGRVRPRQEHRGEAGQVDKRDRLAARRRQPHARVEPDPGARAREPQAPDGGRRLKTSGASIRSEVRAMAANGGALPHIGAALASRPSDLCQDFGHACSRNQAAIGMASSLGSVLSKKAAMASAGTL</sequence>
<feature type="region of interest" description="Disordered" evidence="1">
    <location>
        <begin position="1"/>
        <end position="103"/>
    </location>
</feature>
<protein>
    <submittedName>
        <fullName evidence="2">Uncharacterized protein</fullName>
    </submittedName>
</protein>
<name>A0A174J052_9ACTN</name>
<dbReference type="Proteomes" id="UP000095454">
    <property type="component" value="Unassembled WGS sequence"/>
</dbReference>
<feature type="compositionally biased region" description="Basic and acidic residues" evidence="1">
    <location>
        <begin position="51"/>
        <end position="69"/>
    </location>
</feature>
<accession>A0A174J052</accession>
<feature type="compositionally biased region" description="Basic residues" evidence="1">
    <location>
        <begin position="36"/>
        <end position="50"/>
    </location>
</feature>
<gene>
    <name evidence="2" type="ORF">ERS852514_00548</name>
</gene>
<organism evidence="2 3">
    <name type="scientific">Collinsella aerofaciens</name>
    <dbReference type="NCBI Taxonomy" id="74426"/>
    <lineage>
        <taxon>Bacteria</taxon>
        <taxon>Bacillati</taxon>
        <taxon>Actinomycetota</taxon>
        <taxon>Coriobacteriia</taxon>
        <taxon>Coriobacteriales</taxon>
        <taxon>Coriobacteriaceae</taxon>
        <taxon>Collinsella</taxon>
    </lineage>
</organism>
<dbReference type="AlphaFoldDB" id="A0A174J052"/>
<feature type="compositionally biased region" description="Basic and acidic residues" evidence="1">
    <location>
        <begin position="19"/>
        <end position="35"/>
    </location>
</feature>
<feature type="compositionally biased region" description="Basic and acidic residues" evidence="1">
    <location>
        <begin position="77"/>
        <end position="97"/>
    </location>
</feature>
<evidence type="ECO:0000256" key="1">
    <source>
        <dbReference type="SAM" id="MobiDB-lite"/>
    </source>
</evidence>
<dbReference type="EMBL" id="CZAQ01000006">
    <property type="protein sequence ID" value="CUO93064.1"/>
    <property type="molecule type" value="Genomic_DNA"/>
</dbReference>